<name>A0A7C8GQJ4_9BACI</name>
<evidence type="ECO:0000313" key="4">
    <source>
        <dbReference type="EMBL" id="KAB8126221.1"/>
    </source>
</evidence>
<dbReference type="AlphaFoldDB" id="A0A7C8GQJ4"/>
<dbReference type="InterPro" id="IPR050570">
    <property type="entry name" value="Cell_wall_metabolism_enzyme"/>
</dbReference>
<dbReference type="InterPro" id="IPR016047">
    <property type="entry name" value="M23ase_b-sheet_dom"/>
</dbReference>
<sequence>MFMLFTRLVILLLTAVLAFLWIGAFFIGGVLGVICWWAIMAASILGGMMCIILMIRLAVKLIRRKKVTNQYIIISALFVLMALPFSWFLNIGHIAFPAEIETTAPAVAIHSPFNESAVVGWGGDELETNQPHAIVPNERWAYDLVMKPYSIDSKKLNDYGIYNKLIVSPVKGTIAGIYDEEKDIAPGSEENETMIGNYIYIKIEETGTFLVLSHIKQNSALVENGQTVEAGTPLARVGNSGSSSEPHLHIHHQRQNPAATSLFFSEGLPLYFKNTDGNTMPNGGKNPDILSPTPQEMF</sequence>
<evidence type="ECO:0000256" key="2">
    <source>
        <dbReference type="SAM" id="Phobius"/>
    </source>
</evidence>
<protein>
    <submittedName>
        <fullName evidence="4">M23 family metallopeptidase</fullName>
    </submittedName>
</protein>
<dbReference type="PANTHER" id="PTHR21666">
    <property type="entry name" value="PEPTIDASE-RELATED"/>
    <property type="match status" value="1"/>
</dbReference>
<gene>
    <name evidence="4" type="ORF">F9U64_20470</name>
</gene>
<evidence type="ECO:0000313" key="5">
    <source>
        <dbReference type="Proteomes" id="UP000480246"/>
    </source>
</evidence>
<evidence type="ECO:0000256" key="1">
    <source>
        <dbReference type="SAM" id="MobiDB-lite"/>
    </source>
</evidence>
<dbReference type="EMBL" id="WEID01000113">
    <property type="protein sequence ID" value="KAB8126221.1"/>
    <property type="molecule type" value="Genomic_DNA"/>
</dbReference>
<feature type="domain" description="M23ase beta-sheet core" evidence="3">
    <location>
        <begin position="191"/>
        <end position="255"/>
    </location>
</feature>
<dbReference type="Proteomes" id="UP000480246">
    <property type="component" value="Unassembled WGS sequence"/>
</dbReference>
<dbReference type="GO" id="GO:0004222">
    <property type="term" value="F:metalloendopeptidase activity"/>
    <property type="evidence" value="ECO:0007669"/>
    <property type="project" value="TreeGrafter"/>
</dbReference>
<dbReference type="SUPFAM" id="SSF51261">
    <property type="entry name" value="Duplicated hybrid motif"/>
    <property type="match status" value="1"/>
</dbReference>
<keyword evidence="2" id="KW-0812">Transmembrane</keyword>
<feature type="transmembrane region" description="Helical" evidence="2">
    <location>
        <begin position="42"/>
        <end position="59"/>
    </location>
</feature>
<dbReference type="CDD" id="cd12797">
    <property type="entry name" value="M23_peptidase"/>
    <property type="match status" value="1"/>
</dbReference>
<keyword evidence="2" id="KW-1133">Transmembrane helix</keyword>
<comment type="caution">
    <text evidence="4">The sequence shown here is derived from an EMBL/GenBank/DDBJ whole genome shotgun (WGS) entry which is preliminary data.</text>
</comment>
<reference evidence="4 5" key="1">
    <citation type="submission" date="2019-10" db="EMBL/GenBank/DDBJ databases">
        <title>Gracilibacillus sp. nov. isolated from rice seeds.</title>
        <authorList>
            <person name="He S."/>
        </authorList>
    </citation>
    <scope>NUCLEOTIDE SEQUENCE [LARGE SCALE GENOMIC DNA]</scope>
    <source>
        <strain evidence="4 5">TD8</strain>
    </source>
</reference>
<feature type="region of interest" description="Disordered" evidence="1">
    <location>
        <begin position="276"/>
        <end position="298"/>
    </location>
</feature>
<evidence type="ECO:0000259" key="3">
    <source>
        <dbReference type="Pfam" id="PF01551"/>
    </source>
</evidence>
<keyword evidence="2" id="KW-0472">Membrane</keyword>
<accession>A0A7C8GQJ4</accession>
<proteinExistence type="predicted"/>
<dbReference type="OrthoDB" id="9809488at2"/>
<dbReference type="Pfam" id="PF01551">
    <property type="entry name" value="Peptidase_M23"/>
    <property type="match status" value="1"/>
</dbReference>
<dbReference type="PANTHER" id="PTHR21666:SF285">
    <property type="entry name" value="M23 FAMILY METALLOPEPTIDASE"/>
    <property type="match status" value="1"/>
</dbReference>
<feature type="transmembrane region" description="Helical" evidence="2">
    <location>
        <begin position="71"/>
        <end position="89"/>
    </location>
</feature>
<organism evidence="4 5">
    <name type="scientific">Gracilibacillus oryzae</name>
    <dbReference type="NCBI Taxonomy" id="1672701"/>
    <lineage>
        <taxon>Bacteria</taxon>
        <taxon>Bacillati</taxon>
        <taxon>Bacillota</taxon>
        <taxon>Bacilli</taxon>
        <taxon>Bacillales</taxon>
        <taxon>Bacillaceae</taxon>
        <taxon>Gracilibacillus</taxon>
    </lineage>
</organism>
<dbReference type="InterPro" id="IPR011055">
    <property type="entry name" value="Dup_hybrid_motif"/>
</dbReference>
<dbReference type="Gene3D" id="2.70.70.10">
    <property type="entry name" value="Glucose Permease (Domain IIA)"/>
    <property type="match status" value="1"/>
</dbReference>
<keyword evidence="5" id="KW-1185">Reference proteome</keyword>